<evidence type="ECO:0000259" key="2">
    <source>
        <dbReference type="SMART" id="SM00322"/>
    </source>
</evidence>
<keyword evidence="4" id="KW-1185">Reference proteome</keyword>
<dbReference type="RefSeq" id="XP_018213070.1">
    <property type="nucleotide sequence ID" value="XM_018353558.1"/>
</dbReference>
<keyword evidence="1" id="KW-0677">Repeat</keyword>
<dbReference type="Gene3D" id="3.30.1370.10">
    <property type="entry name" value="K Homology domain, type 1"/>
    <property type="match status" value="3"/>
</dbReference>
<feature type="domain" description="K Homology" evidence="2">
    <location>
        <begin position="256"/>
        <end position="326"/>
    </location>
</feature>
<evidence type="ECO:0000313" key="4">
    <source>
        <dbReference type="Proteomes" id="UP000788993"/>
    </source>
</evidence>
<evidence type="ECO:0000313" key="3">
    <source>
        <dbReference type="EMBL" id="KAH3660776.1"/>
    </source>
</evidence>
<dbReference type="EMBL" id="JAEUBD010001468">
    <property type="protein sequence ID" value="KAH3660776.1"/>
    <property type="molecule type" value="Genomic_DNA"/>
</dbReference>
<evidence type="ECO:0000256" key="1">
    <source>
        <dbReference type="ARBA" id="ARBA00022737"/>
    </source>
</evidence>
<name>A0A1B7SPI2_9ASCO</name>
<dbReference type="OrthoDB" id="442947at2759"/>
<dbReference type="SUPFAM" id="SSF54791">
    <property type="entry name" value="Eukaryotic type KH-domain (KH-domain type I)"/>
    <property type="match status" value="3"/>
</dbReference>
<accession>A0A1B7SPI2</accession>
<comment type="caution">
    <text evidence="3">The sequence shown here is derived from an EMBL/GenBank/DDBJ whole genome shotgun (WGS) entry which is preliminary data.</text>
</comment>
<feature type="domain" description="K Homology" evidence="2">
    <location>
        <begin position="34"/>
        <end position="104"/>
    </location>
</feature>
<dbReference type="Proteomes" id="UP000788993">
    <property type="component" value="Unassembled WGS sequence"/>
</dbReference>
<dbReference type="GO" id="GO:0003723">
    <property type="term" value="F:RNA binding"/>
    <property type="evidence" value="ECO:0007669"/>
    <property type="project" value="UniProtKB-UniRule"/>
</dbReference>
<dbReference type="PANTHER" id="PTHR10288">
    <property type="entry name" value="KH DOMAIN CONTAINING RNA BINDING PROTEIN"/>
    <property type="match status" value="1"/>
</dbReference>
<dbReference type="InterPro" id="IPR036612">
    <property type="entry name" value="KH_dom_type_1_sf"/>
</dbReference>
<dbReference type="AlphaFoldDB" id="A0A1B7SPI2"/>
<dbReference type="InterPro" id="IPR004087">
    <property type="entry name" value="KH_dom"/>
</dbReference>
<dbReference type="Pfam" id="PF00013">
    <property type="entry name" value="KH_1"/>
    <property type="match status" value="3"/>
</dbReference>
<dbReference type="InterPro" id="IPR004088">
    <property type="entry name" value="KH_dom_type_1"/>
</dbReference>
<protein>
    <recommendedName>
        <fullName evidence="2">K Homology domain-containing protein</fullName>
    </recommendedName>
</protein>
<reference evidence="3" key="2">
    <citation type="submission" date="2021-01" db="EMBL/GenBank/DDBJ databases">
        <authorList>
            <person name="Schikora-Tamarit M.A."/>
        </authorList>
    </citation>
    <scope>NUCLEOTIDE SEQUENCE</scope>
    <source>
        <strain evidence="3">NCAIM Y.01608</strain>
    </source>
</reference>
<dbReference type="PROSITE" id="PS50084">
    <property type="entry name" value="KH_TYPE_1"/>
    <property type="match status" value="3"/>
</dbReference>
<feature type="domain" description="K Homology" evidence="2">
    <location>
        <begin position="148"/>
        <end position="219"/>
    </location>
</feature>
<sequence length="339" mass="37295">MTASESLFDSNFTQKPMLLFSSDGMTNDVDLGKSLITYRMLVSRREAGAIIGKNGDNITRIREQTNVKAGVSKVIEGCIDRILTVTGIVDNVPRALVQFAKAVTDSNVQTVASAAANGTDPTSLITYNFFPLKPLCQTPAASDPFFAETLSLRLLIPHSQMGTLIGKGGSRIKSIQETYNIKMVASKDYLRNSTERIVEVQGVKTNLIEALNTISRCLLSDYHGVVATIYYTPSPRQPPYKGGSKLDLQQGNGSDKEISEKTSFPGEFVGALIGKKGSRIQEIRRTSGCTINIDAEDNEQGQREFTLTGTKLSVDRALSSLYSYFEKEKQRRDEQMHQD</sequence>
<proteinExistence type="predicted"/>
<organism evidence="3 4">
    <name type="scientific">Ogataea polymorpha</name>
    <dbReference type="NCBI Taxonomy" id="460523"/>
    <lineage>
        <taxon>Eukaryota</taxon>
        <taxon>Fungi</taxon>
        <taxon>Dikarya</taxon>
        <taxon>Ascomycota</taxon>
        <taxon>Saccharomycotina</taxon>
        <taxon>Pichiomycetes</taxon>
        <taxon>Pichiales</taxon>
        <taxon>Pichiaceae</taxon>
        <taxon>Ogataea</taxon>
    </lineage>
</organism>
<reference evidence="3" key="1">
    <citation type="journal article" date="2021" name="Open Biol.">
        <title>Shared evolutionary footprints suggest mitochondrial oxidative damage underlies multiple complex I losses in fungi.</title>
        <authorList>
            <person name="Schikora-Tamarit M.A."/>
            <person name="Marcet-Houben M."/>
            <person name="Nosek J."/>
            <person name="Gabaldon T."/>
        </authorList>
    </citation>
    <scope>NUCLEOTIDE SEQUENCE</scope>
    <source>
        <strain evidence="3">NCAIM Y.01608</strain>
    </source>
</reference>
<dbReference type="SMART" id="SM00322">
    <property type="entry name" value="KH"/>
    <property type="match status" value="3"/>
</dbReference>
<gene>
    <name evidence="3" type="ORF">OGATHE_005108</name>
</gene>